<proteinExistence type="inferred from homology"/>
<dbReference type="InterPro" id="IPR019800">
    <property type="entry name" value="Glyco_hydro_3_AS"/>
</dbReference>
<dbReference type="GO" id="GO:0016787">
    <property type="term" value="F:hydrolase activity"/>
    <property type="evidence" value="ECO:0007669"/>
    <property type="project" value="UniProtKB-KW"/>
</dbReference>
<dbReference type="Gene3D" id="3.40.710.10">
    <property type="entry name" value="DD-peptidase/beta-lactamase superfamily"/>
    <property type="match status" value="1"/>
</dbReference>
<dbReference type="Pfam" id="PF00933">
    <property type="entry name" value="Glyco_hydro_3"/>
    <property type="match status" value="1"/>
</dbReference>
<dbReference type="EMBL" id="JBHSGP010000012">
    <property type="protein sequence ID" value="MFC4721895.1"/>
    <property type="molecule type" value="Genomic_DNA"/>
</dbReference>
<dbReference type="Proteomes" id="UP001595953">
    <property type="component" value="Unassembled WGS sequence"/>
</dbReference>
<evidence type="ECO:0000313" key="9">
    <source>
        <dbReference type="Proteomes" id="UP001595953"/>
    </source>
</evidence>
<dbReference type="PROSITE" id="PS00775">
    <property type="entry name" value="GLYCOSYL_HYDROL_F3"/>
    <property type="match status" value="1"/>
</dbReference>
<sequence length="971" mass="109426">MRQIVPLISTLLFLNVLVSQESVNPLQANDALMQQRWVDSMYSAMTLKERIGQLYMVQVFSNGDAKHKELIRNLITEHHIGGLIYSLGGPMRQAKLNNNLQAISKTPLLIGMDAEWGLSMRLDSTYAFPWNMTLGAIRDNALVEKAGYHIGEHSKRIGVHFNFAPVVDINTNPNNPIIGNRSFGEDRDNVTNKASAFMKGMQAAGVLANAKHFPGHGDTDSDSHKTLPTISFNAQRIDSVELYPYKKLINEGLSSVMVAHLNVPSLEPREGYPSSLSKHIITDILKERLKFKGLIFTDALTMKGASNFSESGEIDLAAFKAGNDVMLMSADVPLGIAKLEEAFKNGEITEERLAHSIKKILMAKYKVGLNRHKPVGLVNLVNDLNRIKDDLLNETLFENAITVVKNAKEILPLRHLETKKIAYVALGDDSGSEFFEELKKYTRVHQVKADKLDELLIKLQNYNTVIVGLHKSNANPWKDYKFSDQELVWLYEIARTNSVILDIFARPYALNDLKAVENIKAIVVSYQNSVVAQQKSAQVVFGAIPAKGSLPVTAGSFFRVGTGLTYNAIQSLSYGLPESVGMSSIKLRKLDSIANVAVKGKMTPGIQLLVARKGKVIYNKNFGKHTYEDEEKVKFNDIYDVASLTKILATLPLLMELEEKGIVSLDTKLSKLLPEYKDSNKANITLKQMLSHYARLNPWIPFYVETLDASKKPDPKYYRRKSSPMFNVKVADEMYLRHDYPDTMQTIIKDSKLLSRLRYRYSDLPYYILKKYIESYYDKPMDELVQEHFYESLGANYTTYNPSAIFSDTQIVPTEIDDYFRFQKVHGYVHDMGAAMQNGVGGHAGIFSNANDVAKIMQMFLQKGFYGGKRYFKPETIDKFNTCYYCQNDVRRGIGFDKPQLGDEGPTCGCVSMTSFGHSGFTGTYAWADPEEEIVYIFLANRTYPKADSNLLLKEDIRTKIQRAIYEAIVE</sequence>
<evidence type="ECO:0000256" key="2">
    <source>
        <dbReference type="ARBA" id="ARBA00005336"/>
    </source>
</evidence>
<feature type="domain" description="Beta-lactamase-related" evidence="6">
    <location>
        <begin position="599"/>
        <end position="948"/>
    </location>
</feature>
<dbReference type="PANTHER" id="PTHR30480">
    <property type="entry name" value="BETA-HEXOSAMINIDASE-RELATED"/>
    <property type="match status" value="1"/>
</dbReference>
<dbReference type="InterPro" id="IPR012338">
    <property type="entry name" value="Beta-lactam/transpept-like"/>
</dbReference>
<keyword evidence="5" id="KW-0326">Glycosidase</keyword>
<evidence type="ECO:0000256" key="1">
    <source>
        <dbReference type="ARBA" id="ARBA00001231"/>
    </source>
</evidence>
<gene>
    <name evidence="8" type="ORF">ACFO5O_06165</name>
</gene>
<comment type="catalytic activity">
    <reaction evidence="1">
        <text>Hydrolysis of terminal non-reducing N-acetyl-D-hexosamine residues in N-acetyl-beta-D-hexosaminides.</text>
        <dbReference type="EC" id="3.2.1.52"/>
    </reaction>
</comment>
<dbReference type="InterPro" id="IPR036881">
    <property type="entry name" value="Glyco_hydro_3_C_sf"/>
</dbReference>
<name>A0ABV9N4H1_9FLAO</name>
<reference evidence="9" key="1">
    <citation type="journal article" date="2019" name="Int. J. Syst. Evol. Microbiol.">
        <title>The Global Catalogue of Microorganisms (GCM) 10K type strain sequencing project: providing services to taxonomists for standard genome sequencing and annotation.</title>
        <authorList>
            <consortium name="The Broad Institute Genomics Platform"/>
            <consortium name="The Broad Institute Genome Sequencing Center for Infectious Disease"/>
            <person name="Wu L."/>
            <person name="Ma J."/>
        </authorList>
    </citation>
    <scope>NUCLEOTIDE SEQUENCE [LARGE SCALE GENOMIC DNA]</scope>
    <source>
        <strain evidence="9">CCUG 63682</strain>
    </source>
</reference>
<dbReference type="InterPro" id="IPR001466">
    <property type="entry name" value="Beta-lactam-related"/>
</dbReference>
<dbReference type="PANTHER" id="PTHR30480:SF13">
    <property type="entry name" value="BETA-HEXOSAMINIDASE"/>
    <property type="match status" value="1"/>
</dbReference>
<dbReference type="InterPro" id="IPR050226">
    <property type="entry name" value="NagZ_Beta-hexosaminidase"/>
</dbReference>
<dbReference type="SUPFAM" id="SSF56601">
    <property type="entry name" value="beta-lactamase/transpeptidase-like"/>
    <property type="match status" value="1"/>
</dbReference>
<dbReference type="EC" id="3.2.1.52" evidence="3"/>
<protein>
    <recommendedName>
        <fullName evidence="3">beta-N-acetylhexosaminidase</fullName>
        <ecNumber evidence="3">3.2.1.52</ecNumber>
    </recommendedName>
</protein>
<organism evidence="8 9">
    <name type="scientific">Geojedonia litorea</name>
    <dbReference type="NCBI Taxonomy" id="1268269"/>
    <lineage>
        <taxon>Bacteria</taxon>
        <taxon>Pseudomonadati</taxon>
        <taxon>Bacteroidota</taxon>
        <taxon>Flavobacteriia</taxon>
        <taxon>Flavobacteriales</taxon>
        <taxon>Flavobacteriaceae</taxon>
        <taxon>Geojedonia</taxon>
    </lineage>
</organism>
<feature type="domain" description="Glycoside hydrolase family 3 N-terminal" evidence="7">
    <location>
        <begin position="46"/>
        <end position="361"/>
    </location>
</feature>
<evidence type="ECO:0000313" key="8">
    <source>
        <dbReference type="EMBL" id="MFC4721895.1"/>
    </source>
</evidence>
<evidence type="ECO:0000259" key="6">
    <source>
        <dbReference type="Pfam" id="PF00144"/>
    </source>
</evidence>
<evidence type="ECO:0000259" key="7">
    <source>
        <dbReference type="Pfam" id="PF00933"/>
    </source>
</evidence>
<evidence type="ECO:0000256" key="4">
    <source>
        <dbReference type="ARBA" id="ARBA00022801"/>
    </source>
</evidence>
<keyword evidence="9" id="KW-1185">Reference proteome</keyword>
<dbReference type="SUPFAM" id="SSF52279">
    <property type="entry name" value="Beta-D-glucan exohydrolase, C-terminal domain"/>
    <property type="match status" value="1"/>
</dbReference>
<evidence type="ECO:0000256" key="3">
    <source>
        <dbReference type="ARBA" id="ARBA00012663"/>
    </source>
</evidence>
<evidence type="ECO:0000256" key="5">
    <source>
        <dbReference type="ARBA" id="ARBA00023295"/>
    </source>
</evidence>
<dbReference type="Pfam" id="PF00144">
    <property type="entry name" value="Beta-lactamase"/>
    <property type="match status" value="1"/>
</dbReference>
<dbReference type="RefSeq" id="WP_387961951.1">
    <property type="nucleotide sequence ID" value="NZ_JBHSGP010000012.1"/>
</dbReference>
<dbReference type="Gene3D" id="3.20.20.300">
    <property type="entry name" value="Glycoside hydrolase, family 3, N-terminal domain"/>
    <property type="match status" value="1"/>
</dbReference>
<dbReference type="InterPro" id="IPR017853">
    <property type="entry name" value="GH"/>
</dbReference>
<dbReference type="InterPro" id="IPR001764">
    <property type="entry name" value="Glyco_hydro_3_N"/>
</dbReference>
<dbReference type="Gene3D" id="3.40.50.1700">
    <property type="entry name" value="Glycoside hydrolase family 3 C-terminal domain"/>
    <property type="match status" value="1"/>
</dbReference>
<comment type="caution">
    <text evidence="8">The sequence shown here is derived from an EMBL/GenBank/DDBJ whole genome shotgun (WGS) entry which is preliminary data.</text>
</comment>
<dbReference type="InterPro" id="IPR036962">
    <property type="entry name" value="Glyco_hydro_3_N_sf"/>
</dbReference>
<comment type="similarity">
    <text evidence="2">Belongs to the glycosyl hydrolase 3 family.</text>
</comment>
<dbReference type="SUPFAM" id="SSF51445">
    <property type="entry name" value="(Trans)glycosidases"/>
    <property type="match status" value="1"/>
</dbReference>
<accession>A0ABV9N4H1</accession>
<keyword evidence="4 8" id="KW-0378">Hydrolase</keyword>